<evidence type="ECO:0000256" key="2">
    <source>
        <dbReference type="ARBA" id="ARBA00022630"/>
    </source>
</evidence>
<evidence type="ECO:0000313" key="9">
    <source>
        <dbReference type="Proteomes" id="UP000479226"/>
    </source>
</evidence>
<keyword evidence="9" id="KW-1185">Reference proteome</keyword>
<keyword evidence="5" id="KW-0520">NAD</keyword>
<keyword evidence="3" id="KW-0274">FAD</keyword>
<dbReference type="InterPro" id="IPR045024">
    <property type="entry name" value="NDH-2"/>
</dbReference>
<accession>A0ABX0DD51</accession>
<dbReference type="InterPro" id="IPR036188">
    <property type="entry name" value="FAD/NAD-bd_sf"/>
</dbReference>
<feature type="domain" description="FAD/NAD(P)-binding" evidence="7">
    <location>
        <begin position="12"/>
        <end position="348"/>
    </location>
</feature>
<feature type="compositionally biased region" description="Low complexity" evidence="6">
    <location>
        <begin position="447"/>
        <end position="488"/>
    </location>
</feature>
<sequence>MAHTPTFSDRPRVLVVGGGYVGLYTAFKLQKKIAKSGGIVTLVDPLPYMTYQPFLPEVAGGNIEARHAVVSHRKHLKQTELIQGSVTAIDHENRKAVVAPADGGAPFELGYHDVVVAAGAITRTFPIKGLAESGIGLKSIEEAVALRNQVLSLIEKASTETDPAKRQRALTFVVVGGGFAGIETIAELEDMARDAVKLNDRVEQSELRFVLVEAMGRIMPEVTEAQAIWVVEHLRSRGVEVLLNTSLANAENNHLQLINMADKSPAGEFDVDTLIWCAGVMANPMVRSTDFPIEPRGRVSVNVNLQVSGEFGVIENAWAAGDVAAVPDVTGGLPDGTCVPNAQHALRQAKRLAANLWASRFNKPLKGYKHKNLGAVAGFGQWKGVAKIMGIQLQGPLAWVAHRGYHGLAMPTVERKYRVLTDWFVAMFAGRDLTQLENLADPRGSFAAAATPKPKPAAAAPAPAVEAAPAAAPVAEAPAAPAEAAPAEAEAKEEATASK</sequence>
<evidence type="ECO:0000256" key="1">
    <source>
        <dbReference type="ARBA" id="ARBA00005272"/>
    </source>
</evidence>
<dbReference type="Pfam" id="PF07992">
    <property type="entry name" value="Pyr_redox_2"/>
    <property type="match status" value="1"/>
</dbReference>
<name>A0ABX0DD51_9MICC</name>
<feature type="region of interest" description="Disordered" evidence="6">
    <location>
        <begin position="447"/>
        <end position="499"/>
    </location>
</feature>
<dbReference type="PANTHER" id="PTHR43706">
    <property type="entry name" value="NADH DEHYDROGENASE"/>
    <property type="match status" value="1"/>
</dbReference>
<evidence type="ECO:0000256" key="6">
    <source>
        <dbReference type="SAM" id="MobiDB-lite"/>
    </source>
</evidence>
<dbReference type="RefSeq" id="WP_165181390.1">
    <property type="nucleotide sequence ID" value="NZ_JAAKZI010000009.1"/>
</dbReference>
<dbReference type="PRINTS" id="PR00368">
    <property type="entry name" value="FADPNR"/>
</dbReference>
<reference evidence="8 9" key="1">
    <citation type="submission" date="2020-02" db="EMBL/GenBank/DDBJ databases">
        <title>Genome sequence of the type strain DSM 27180 of Arthrobacter silviterrae.</title>
        <authorList>
            <person name="Gao J."/>
            <person name="Sun J."/>
        </authorList>
    </citation>
    <scope>NUCLEOTIDE SEQUENCE [LARGE SCALE GENOMIC DNA]</scope>
    <source>
        <strain evidence="8 9">DSM 27180</strain>
    </source>
</reference>
<dbReference type="SUPFAM" id="SSF51905">
    <property type="entry name" value="FAD/NAD(P)-binding domain"/>
    <property type="match status" value="2"/>
</dbReference>
<dbReference type="EMBL" id="JAAKZI010000009">
    <property type="protein sequence ID" value="NGN83289.1"/>
    <property type="molecule type" value="Genomic_DNA"/>
</dbReference>
<comment type="caution">
    <text evidence="8">The sequence shown here is derived from an EMBL/GenBank/DDBJ whole genome shotgun (WGS) entry which is preliminary data.</text>
</comment>
<keyword evidence="4" id="KW-0560">Oxidoreductase</keyword>
<evidence type="ECO:0000256" key="5">
    <source>
        <dbReference type="ARBA" id="ARBA00023027"/>
    </source>
</evidence>
<gene>
    <name evidence="8" type="ORF">G6N77_07405</name>
</gene>
<organism evidence="8 9">
    <name type="scientific">Arthrobacter silviterrae</name>
    <dbReference type="NCBI Taxonomy" id="2026658"/>
    <lineage>
        <taxon>Bacteria</taxon>
        <taxon>Bacillati</taxon>
        <taxon>Actinomycetota</taxon>
        <taxon>Actinomycetes</taxon>
        <taxon>Micrococcales</taxon>
        <taxon>Micrococcaceae</taxon>
        <taxon>Arthrobacter</taxon>
    </lineage>
</organism>
<dbReference type="PANTHER" id="PTHR43706:SF45">
    <property type="entry name" value="NADH DEHYDROGENASE-LIKE PROTEIN RV1812C"/>
    <property type="match status" value="1"/>
</dbReference>
<feature type="compositionally biased region" description="Basic and acidic residues" evidence="6">
    <location>
        <begin position="489"/>
        <end position="499"/>
    </location>
</feature>
<keyword evidence="2" id="KW-0285">Flavoprotein</keyword>
<evidence type="ECO:0000256" key="4">
    <source>
        <dbReference type="ARBA" id="ARBA00023002"/>
    </source>
</evidence>
<dbReference type="Gene3D" id="3.50.50.100">
    <property type="match status" value="1"/>
</dbReference>
<proteinExistence type="inferred from homology"/>
<evidence type="ECO:0000259" key="7">
    <source>
        <dbReference type="Pfam" id="PF07992"/>
    </source>
</evidence>
<protein>
    <submittedName>
        <fullName evidence="8">FAD-dependent oxidoreductase</fullName>
    </submittedName>
</protein>
<dbReference type="Proteomes" id="UP000479226">
    <property type="component" value="Unassembled WGS sequence"/>
</dbReference>
<evidence type="ECO:0000313" key="8">
    <source>
        <dbReference type="EMBL" id="NGN83289.1"/>
    </source>
</evidence>
<dbReference type="InterPro" id="IPR023753">
    <property type="entry name" value="FAD/NAD-binding_dom"/>
</dbReference>
<evidence type="ECO:0000256" key="3">
    <source>
        <dbReference type="ARBA" id="ARBA00022827"/>
    </source>
</evidence>
<comment type="similarity">
    <text evidence="1">Belongs to the NADH dehydrogenase family.</text>
</comment>